<evidence type="ECO:0000256" key="8">
    <source>
        <dbReference type="ARBA" id="ARBA00022723"/>
    </source>
</evidence>
<dbReference type="Pfam" id="PF07731">
    <property type="entry name" value="Cu-oxidase_2"/>
    <property type="match status" value="1"/>
</dbReference>
<evidence type="ECO:0000256" key="13">
    <source>
        <dbReference type="RuleBase" id="RU361119"/>
    </source>
</evidence>
<accession>A0AAX6FVR3</accession>
<keyword evidence="7 13" id="KW-0964">Secreted</keyword>
<feature type="chain" id="PRO_5043090489" description="Laccase" evidence="13">
    <location>
        <begin position="34"/>
        <end position="609"/>
    </location>
</feature>
<dbReference type="InterPro" id="IPR008972">
    <property type="entry name" value="Cupredoxin"/>
</dbReference>
<keyword evidence="8 13" id="KW-0479">Metal-binding</keyword>
<dbReference type="GO" id="GO:0005507">
    <property type="term" value="F:copper ion binding"/>
    <property type="evidence" value="ECO:0007669"/>
    <property type="project" value="InterPro"/>
</dbReference>
<reference evidence="17" key="1">
    <citation type="journal article" date="2023" name="GigaByte">
        <title>Genome assembly of the bearded iris, Iris pallida Lam.</title>
        <authorList>
            <person name="Bruccoleri R.E."/>
            <person name="Oakeley E.J."/>
            <person name="Faust A.M.E."/>
            <person name="Altorfer M."/>
            <person name="Dessus-Babus S."/>
            <person name="Burckhardt D."/>
            <person name="Oertli M."/>
            <person name="Naumann U."/>
            <person name="Petersen F."/>
            <person name="Wong J."/>
        </authorList>
    </citation>
    <scope>NUCLEOTIDE SEQUENCE</scope>
    <source>
        <strain evidence="17">GSM-AAB239-AS_SAM_17_03QT</strain>
    </source>
</reference>
<feature type="domain" description="Plastocyanin-like" evidence="15">
    <location>
        <begin position="434"/>
        <end position="546"/>
    </location>
</feature>
<comment type="catalytic activity">
    <reaction evidence="1 13">
        <text>4 hydroquinone + O2 = 4 benzosemiquinone + 2 H2O</text>
        <dbReference type="Rhea" id="RHEA:11276"/>
        <dbReference type="ChEBI" id="CHEBI:15377"/>
        <dbReference type="ChEBI" id="CHEBI:15379"/>
        <dbReference type="ChEBI" id="CHEBI:17594"/>
        <dbReference type="ChEBI" id="CHEBI:17977"/>
        <dbReference type="EC" id="1.10.3.2"/>
    </reaction>
</comment>
<sequence>MLSSRLMAISSSTLLALVIVFVFLSYQASHCDAHKQKHWPVGRSTRFYDFKVQKTKVTKLCKSKEIITINGMFPGPTVYAEEDDRVIIKVTNETPHNATIHWHGVRQRLTCWSDGPSYITQCPIQPGQTYTYEFTLVEQKGTMLWHAHISWLRATVHGAIVVYPKKGVPYPFKHPYEEHTLIFAEYWFKNSLKIEKNVLASGGGPPVADAYLINGHPGPKYNCSATDVYKIDIVPGKTYLLRLINAGLNTELFFTIAGHEMTVVEADGEYVKPFNLNRLMITPGQTINVLVAADRPIGTYDMAAGAYMSAKNVPFQNVSAVARFQYTGASLASASQPAQLPSFNDNLAVKSHMDGLRSLNATNLPLDIDTNLFFTIGLNVEPCHAPNPNRSCQGPGGGVFSASMNNISFVKPAVALLQAYHDDIEGQYRTDFPRRPRKAYDYVNGAPNNVTVDTASLSGTRVTLLDYGANVQLVLQDTGTVGVENHPIHLHGFSFYLVGYGSGNYHASRAKLNLVDPPYMNTIGVPVGGWAAIRFTADNPGMCLVHALPPRDPHELGPIDGLYREERRGATTDSPSSTSRLADMLKKLICSHRNLQVFPLFLFQYCDVS</sequence>
<keyword evidence="11 13" id="KW-0186">Copper</keyword>
<dbReference type="GO" id="GO:0052716">
    <property type="term" value="F:hydroquinone:oxygen oxidoreductase activity"/>
    <property type="evidence" value="ECO:0007669"/>
    <property type="project" value="UniProtKB-EC"/>
</dbReference>
<dbReference type="InterPro" id="IPR001117">
    <property type="entry name" value="Cu-oxidase_2nd"/>
</dbReference>
<dbReference type="EC" id="1.10.3.2" evidence="5 13"/>
<keyword evidence="10 13" id="KW-0560">Oxidoreductase</keyword>
<dbReference type="CDD" id="cd13875">
    <property type="entry name" value="CuRO_2_LCC_plant"/>
    <property type="match status" value="1"/>
</dbReference>
<comment type="similarity">
    <text evidence="4 13">Belongs to the multicopper oxidase family.</text>
</comment>
<evidence type="ECO:0000256" key="12">
    <source>
        <dbReference type="ARBA" id="ARBA00023185"/>
    </source>
</evidence>
<gene>
    <name evidence="17" type="ORF">M6B38_398330</name>
</gene>
<keyword evidence="9 13" id="KW-0677">Repeat</keyword>
<dbReference type="NCBIfam" id="TIGR03389">
    <property type="entry name" value="laccase"/>
    <property type="match status" value="1"/>
</dbReference>
<keyword evidence="12 13" id="KW-0439">Lignin degradation</keyword>
<dbReference type="InterPro" id="IPR045087">
    <property type="entry name" value="Cu-oxidase_fam"/>
</dbReference>
<dbReference type="Pfam" id="PF07732">
    <property type="entry name" value="Cu-oxidase_3"/>
    <property type="match status" value="1"/>
</dbReference>
<evidence type="ECO:0000256" key="6">
    <source>
        <dbReference type="ARBA" id="ARBA00022523"/>
    </source>
</evidence>
<feature type="domain" description="Plastocyanin-like" evidence="14">
    <location>
        <begin position="177"/>
        <end position="329"/>
    </location>
</feature>
<feature type="signal peptide" evidence="13">
    <location>
        <begin position="1"/>
        <end position="33"/>
    </location>
</feature>
<dbReference type="Proteomes" id="UP001140949">
    <property type="component" value="Unassembled WGS sequence"/>
</dbReference>
<dbReference type="InterPro" id="IPR011706">
    <property type="entry name" value="Cu-oxidase_C"/>
</dbReference>
<dbReference type="GO" id="GO:0046274">
    <property type="term" value="P:lignin catabolic process"/>
    <property type="evidence" value="ECO:0007669"/>
    <property type="project" value="UniProtKB-KW"/>
</dbReference>
<evidence type="ECO:0000256" key="1">
    <source>
        <dbReference type="ARBA" id="ARBA00000349"/>
    </source>
</evidence>
<evidence type="ECO:0000256" key="3">
    <source>
        <dbReference type="ARBA" id="ARBA00004271"/>
    </source>
</evidence>
<dbReference type="AlphaFoldDB" id="A0AAX6FVR3"/>
<organism evidence="17 18">
    <name type="scientific">Iris pallida</name>
    <name type="common">Sweet iris</name>
    <dbReference type="NCBI Taxonomy" id="29817"/>
    <lineage>
        <taxon>Eukaryota</taxon>
        <taxon>Viridiplantae</taxon>
        <taxon>Streptophyta</taxon>
        <taxon>Embryophyta</taxon>
        <taxon>Tracheophyta</taxon>
        <taxon>Spermatophyta</taxon>
        <taxon>Magnoliopsida</taxon>
        <taxon>Liliopsida</taxon>
        <taxon>Asparagales</taxon>
        <taxon>Iridaceae</taxon>
        <taxon>Iridoideae</taxon>
        <taxon>Irideae</taxon>
        <taxon>Iris</taxon>
    </lineage>
</organism>
<protein>
    <recommendedName>
        <fullName evidence="5 13">Laccase</fullName>
        <ecNumber evidence="5 13">1.10.3.2</ecNumber>
    </recommendedName>
    <alternativeName>
        <fullName evidence="13">Benzenediol:oxygen oxidoreductase</fullName>
    </alternativeName>
    <alternativeName>
        <fullName evidence="13">Diphenol oxidase</fullName>
    </alternativeName>
    <alternativeName>
        <fullName evidence="13">Urishiol oxidase</fullName>
    </alternativeName>
</protein>
<dbReference type="InterPro" id="IPR017761">
    <property type="entry name" value="Laccase"/>
</dbReference>
<keyword evidence="13" id="KW-0732">Signal</keyword>
<evidence type="ECO:0000313" key="18">
    <source>
        <dbReference type="Proteomes" id="UP001140949"/>
    </source>
</evidence>
<dbReference type="InterPro" id="IPR034285">
    <property type="entry name" value="CuRO_2_LCC"/>
</dbReference>
<dbReference type="CDD" id="cd13849">
    <property type="entry name" value="CuRO_1_LCC_plant"/>
    <property type="match status" value="1"/>
</dbReference>
<evidence type="ECO:0000259" key="15">
    <source>
        <dbReference type="Pfam" id="PF07731"/>
    </source>
</evidence>
<comment type="function">
    <text evidence="2 13">Lignin degradation and detoxification of lignin-derived products.</text>
</comment>
<evidence type="ECO:0000256" key="10">
    <source>
        <dbReference type="ARBA" id="ARBA00023002"/>
    </source>
</evidence>
<comment type="cofactor">
    <cofactor evidence="13">
        <name>Cu cation</name>
        <dbReference type="ChEBI" id="CHEBI:23378"/>
    </cofactor>
    <text evidence="13">Binds 4 Cu cations per monomer.</text>
</comment>
<evidence type="ECO:0000259" key="16">
    <source>
        <dbReference type="Pfam" id="PF07732"/>
    </source>
</evidence>
<dbReference type="InterPro" id="IPR011707">
    <property type="entry name" value="Cu-oxidase-like_N"/>
</dbReference>
<dbReference type="EMBL" id="JANAVB010025794">
    <property type="protein sequence ID" value="KAJ6820273.1"/>
    <property type="molecule type" value="Genomic_DNA"/>
</dbReference>
<evidence type="ECO:0000259" key="14">
    <source>
        <dbReference type="Pfam" id="PF00394"/>
    </source>
</evidence>
<reference evidence="17" key="2">
    <citation type="submission" date="2023-04" db="EMBL/GenBank/DDBJ databases">
        <authorList>
            <person name="Bruccoleri R.E."/>
            <person name="Oakeley E.J."/>
            <person name="Faust A.-M."/>
            <person name="Dessus-Babus S."/>
            <person name="Altorfer M."/>
            <person name="Burckhardt D."/>
            <person name="Oertli M."/>
            <person name="Naumann U."/>
            <person name="Petersen F."/>
            <person name="Wong J."/>
        </authorList>
    </citation>
    <scope>NUCLEOTIDE SEQUENCE</scope>
    <source>
        <strain evidence="17">GSM-AAB239-AS_SAM_17_03QT</strain>
        <tissue evidence="17">Leaf</tissue>
    </source>
</reference>
<evidence type="ECO:0000256" key="4">
    <source>
        <dbReference type="ARBA" id="ARBA00010609"/>
    </source>
</evidence>
<keyword evidence="6 13" id="KW-0052">Apoplast</keyword>
<dbReference type="Pfam" id="PF00394">
    <property type="entry name" value="Cu-oxidase"/>
    <property type="match status" value="1"/>
</dbReference>
<evidence type="ECO:0000256" key="9">
    <source>
        <dbReference type="ARBA" id="ARBA00022737"/>
    </source>
</evidence>
<evidence type="ECO:0000313" key="17">
    <source>
        <dbReference type="EMBL" id="KAJ6820273.1"/>
    </source>
</evidence>
<keyword evidence="18" id="KW-1185">Reference proteome</keyword>
<proteinExistence type="inferred from homology"/>
<dbReference type="InterPro" id="IPR034288">
    <property type="entry name" value="CuRO_1_LCC"/>
</dbReference>
<evidence type="ECO:0000256" key="11">
    <source>
        <dbReference type="ARBA" id="ARBA00023008"/>
    </source>
</evidence>
<feature type="domain" description="Plastocyanin-like" evidence="16">
    <location>
        <begin position="52"/>
        <end position="166"/>
    </location>
</feature>
<dbReference type="PANTHER" id="PTHR11709">
    <property type="entry name" value="MULTI-COPPER OXIDASE"/>
    <property type="match status" value="1"/>
</dbReference>
<dbReference type="PANTHER" id="PTHR11709:SF324">
    <property type="entry name" value="LACCASE-6"/>
    <property type="match status" value="1"/>
</dbReference>
<comment type="subcellular location">
    <subcellularLocation>
        <location evidence="3 13">Secreted</location>
        <location evidence="3 13">Extracellular space</location>
        <location evidence="3 13">Apoplast</location>
    </subcellularLocation>
</comment>
<dbReference type="Gene3D" id="2.60.40.420">
    <property type="entry name" value="Cupredoxins - blue copper proteins"/>
    <property type="match status" value="3"/>
</dbReference>
<evidence type="ECO:0000256" key="2">
    <source>
        <dbReference type="ARBA" id="ARBA00002075"/>
    </source>
</evidence>
<name>A0AAX6FVR3_IRIPA</name>
<evidence type="ECO:0000256" key="7">
    <source>
        <dbReference type="ARBA" id="ARBA00022525"/>
    </source>
</evidence>
<evidence type="ECO:0000256" key="5">
    <source>
        <dbReference type="ARBA" id="ARBA00012297"/>
    </source>
</evidence>
<dbReference type="SUPFAM" id="SSF49503">
    <property type="entry name" value="Cupredoxins"/>
    <property type="match status" value="3"/>
</dbReference>
<dbReference type="GO" id="GO:0048046">
    <property type="term" value="C:apoplast"/>
    <property type="evidence" value="ECO:0007669"/>
    <property type="project" value="UniProtKB-SubCell"/>
</dbReference>
<comment type="caution">
    <text evidence="17">The sequence shown here is derived from an EMBL/GenBank/DDBJ whole genome shotgun (WGS) entry which is preliminary data.</text>
</comment>